<reference evidence="1" key="1">
    <citation type="submission" date="2021-05" db="EMBL/GenBank/DDBJ databases">
        <authorList>
            <person name="Scholz U."/>
            <person name="Mascher M."/>
            <person name="Fiebig A."/>
        </authorList>
    </citation>
    <scope>NUCLEOTIDE SEQUENCE [LARGE SCALE GENOMIC DNA]</scope>
</reference>
<evidence type="ECO:0000313" key="1">
    <source>
        <dbReference type="EnsemblPlants" id="AVESA.00010b.r2.7CG0683030.1.CDS.1"/>
    </source>
</evidence>
<accession>A0ACD5ZWJ5</accession>
<name>A0ACD5ZWJ5_AVESA</name>
<sequence>MGSQGTVDDVMDLSKEILLLDSRDFDDDGVEMPTGSDGYFDLSRRVVSVPWKESLKVVIHAYSESLEKQIGKKRCLKPQDIAAKGHVKFRSKYCNISQDMCDLGDSKVEITVAWSPIITSKRILSLLC</sequence>
<reference evidence="1" key="2">
    <citation type="submission" date="2025-09" db="UniProtKB">
        <authorList>
            <consortium name="EnsemblPlants"/>
        </authorList>
    </citation>
    <scope>IDENTIFICATION</scope>
</reference>
<dbReference type="EnsemblPlants" id="AVESA.00010b.r2.7CG0683030.1">
    <property type="protein sequence ID" value="AVESA.00010b.r2.7CG0683030.1.CDS.1"/>
    <property type="gene ID" value="AVESA.00010b.r2.7CG0683030"/>
</dbReference>
<evidence type="ECO:0000313" key="2">
    <source>
        <dbReference type="Proteomes" id="UP001732700"/>
    </source>
</evidence>
<dbReference type="Proteomes" id="UP001732700">
    <property type="component" value="Chromosome 7C"/>
</dbReference>
<keyword evidence="2" id="KW-1185">Reference proteome</keyword>
<organism evidence="1 2">
    <name type="scientific">Avena sativa</name>
    <name type="common">Oat</name>
    <dbReference type="NCBI Taxonomy" id="4498"/>
    <lineage>
        <taxon>Eukaryota</taxon>
        <taxon>Viridiplantae</taxon>
        <taxon>Streptophyta</taxon>
        <taxon>Embryophyta</taxon>
        <taxon>Tracheophyta</taxon>
        <taxon>Spermatophyta</taxon>
        <taxon>Magnoliopsida</taxon>
        <taxon>Liliopsida</taxon>
        <taxon>Poales</taxon>
        <taxon>Poaceae</taxon>
        <taxon>BOP clade</taxon>
        <taxon>Pooideae</taxon>
        <taxon>Poodae</taxon>
        <taxon>Poeae</taxon>
        <taxon>Poeae Chloroplast Group 1 (Aveneae type)</taxon>
        <taxon>Aveninae</taxon>
        <taxon>Avena</taxon>
    </lineage>
</organism>
<protein>
    <submittedName>
        <fullName evidence="1">Uncharacterized protein</fullName>
    </submittedName>
</protein>
<proteinExistence type="predicted"/>